<feature type="region of interest" description="Disordered" evidence="13">
    <location>
        <begin position="14"/>
        <end position="44"/>
    </location>
</feature>
<evidence type="ECO:0000256" key="8">
    <source>
        <dbReference type="ARBA" id="ARBA00023054"/>
    </source>
</evidence>
<keyword evidence="8" id="KW-0175">Coiled coil</keyword>
<accession>A0A388K8G6</accession>
<keyword evidence="12" id="KW-0966">Cell projection</keyword>
<dbReference type="Pfam" id="PF08393">
    <property type="entry name" value="DHC_N2"/>
    <property type="match status" value="1"/>
</dbReference>
<dbReference type="InterPro" id="IPR042222">
    <property type="entry name" value="Dynein_2_N"/>
</dbReference>
<evidence type="ECO:0000256" key="13">
    <source>
        <dbReference type="SAM" id="MobiDB-lite"/>
    </source>
</evidence>
<evidence type="ECO:0000313" key="15">
    <source>
        <dbReference type="EMBL" id="GBG66223.1"/>
    </source>
</evidence>
<evidence type="ECO:0000256" key="1">
    <source>
        <dbReference type="ARBA" id="ARBA00004430"/>
    </source>
</evidence>
<comment type="subcellular location">
    <subcellularLocation>
        <location evidence="1">Cytoplasm</location>
        <location evidence="1">Cytoskeleton</location>
        <location evidence="1">Cilium axoneme</location>
    </subcellularLocation>
</comment>
<evidence type="ECO:0000256" key="9">
    <source>
        <dbReference type="ARBA" id="ARBA00023069"/>
    </source>
</evidence>
<keyword evidence="9" id="KW-0969">Cilium</keyword>
<dbReference type="OMA" id="DIHNQIP"/>
<dbReference type="GO" id="GO:0005930">
    <property type="term" value="C:axoneme"/>
    <property type="evidence" value="ECO:0007669"/>
    <property type="project" value="UniProtKB-SubCell"/>
</dbReference>
<dbReference type="InterPro" id="IPR013602">
    <property type="entry name" value="Dynein_heavy_linker"/>
</dbReference>
<evidence type="ECO:0000256" key="4">
    <source>
        <dbReference type="ARBA" id="ARBA00022701"/>
    </source>
</evidence>
<dbReference type="Gene3D" id="1.10.287.2620">
    <property type="match status" value="1"/>
</dbReference>
<dbReference type="AlphaFoldDB" id="A0A388K8G6"/>
<keyword evidence="7" id="KW-0243">Dynein</keyword>
<dbReference type="OrthoDB" id="1934514at2759"/>
<dbReference type="GO" id="GO:0045505">
    <property type="term" value="F:dynein intermediate chain binding"/>
    <property type="evidence" value="ECO:0007669"/>
    <property type="project" value="InterPro"/>
</dbReference>
<dbReference type="GO" id="GO:0005524">
    <property type="term" value="F:ATP binding"/>
    <property type="evidence" value="ECO:0007669"/>
    <property type="project" value="UniProtKB-KW"/>
</dbReference>
<sequence length="503" mass="58165">MRKRWLSAPCEELCGMPEGRHGQGGGQRSRATDSTAEPGQGWRQAPDTLEDLKFVLNIVAEVKMMSMKMELDYTDVEERYRTRELYDLPLDPAQKELAFGIRKRWMQLEDNAWLMDDALESTKRKFTEITGKEVTSFAEATIEFRDRMMQQGPGTVTDLDEGLELMKKFQGELATKHAKRDQLVLAQKLFDLPITSYPELLEIENLMKDLVQIYQLYTDFSATVKQSSSMLWAELDIQKLLAGTDEFVIRAKRMKALKSRPTFGLVEGKIKGFQDSLPLIQDLKSEALRKRHWEKLMQVTGKSFEMDTKTFTLAKLFAMELHNFANVISEITTTALKELNIEQEIKKLTDTWKDQKFDVAKYTKGGLDRGWVLRSTDEVQLLLEDMGLNMQSMTASRYVKPFLDEVRRWEGKLSLIGEVIDAWMQVQRKWMYLESIFVGSDDIRNQLPEEAKRFDVIDKNWKKIMADTARNPNILEACSVESRLDTLRLLAQQLETCQKSLSE</sequence>
<dbReference type="EMBL" id="BFEA01000071">
    <property type="protein sequence ID" value="GBG66223.1"/>
    <property type="molecule type" value="Genomic_DNA"/>
</dbReference>
<dbReference type="Proteomes" id="UP000265515">
    <property type="component" value="Unassembled WGS sequence"/>
</dbReference>
<dbReference type="PANTHER" id="PTHR22878">
    <property type="entry name" value="DYNEIN HEAVY CHAIN 6, AXONEMAL-LIKE-RELATED"/>
    <property type="match status" value="1"/>
</dbReference>
<evidence type="ECO:0000256" key="3">
    <source>
        <dbReference type="ARBA" id="ARBA00022490"/>
    </source>
</evidence>
<keyword evidence="6" id="KW-0067">ATP-binding</keyword>
<dbReference type="InterPro" id="IPR026983">
    <property type="entry name" value="DHC"/>
</dbReference>
<evidence type="ECO:0000256" key="5">
    <source>
        <dbReference type="ARBA" id="ARBA00022741"/>
    </source>
</evidence>
<dbReference type="PANTHER" id="PTHR22878:SF63">
    <property type="entry name" value="DYNEIN AXONEMAL HEAVY CHAIN 10"/>
    <property type="match status" value="1"/>
</dbReference>
<keyword evidence="11" id="KW-0206">Cytoskeleton</keyword>
<evidence type="ECO:0000256" key="7">
    <source>
        <dbReference type="ARBA" id="ARBA00023017"/>
    </source>
</evidence>
<keyword evidence="4" id="KW-0493">Microtubule</keyword>
<evidence type="ECO:0000259" key="14">
    <source>
        <dbReference type="Pfam" id="PF08393"/>
    </source>
</evidence>
<dbReference type="Gene3D" id="1.20.140.100">
    <property type="entry name" value="Dynein heavy chain, N-terminal domain 2"/>
    <property type="match status" value="1"/>
</dbReference>
<keyword evidence="16" id="KW-1185">Reference proteome</keyword>
<dbReference type="FunFam" id="1.20.140.100:FF:000001">
    <property type="entry name" value="dynein heavy chain 17, axonemal"/>
    <property type="match status" value="1"/>
</dbReference>
<proteinExistence type="inferred from homology"/>
<evidence type="ECO:0000256" key="10">
    <source>
        <dbReference type="ARBA" id="ARBA00023175"/>
    </source>
</evidence>
<dbReference type="GO" id="GO:0007018">
    <property type="term" value="P:microtubule-based movement"/>
    <property type="evidence" value="ECO:0007669"/>
    <property type="project" value="InterPro"/>
</dbReference>
<evidence type="ECO:0000256" key="6">
    <source>
        <dbReference type="ARBA" id="ARBA00022840"/>
    </source>
</evidence>
<dbReference type="GO" id="GO:0005874">
    <property type="term" value="C:microtubule"/>
    <property type="evidence" value="ECO:0007669"/>
    <property type="project" value="UniProtKB-KW"/>
</dbReference>
<feature type="domain" description="Dynein heavy chain linker" evidence="14">
    <location>
        <begin position="202"/>
        <end position="503"/>
    </location>
</feature>
<organism evidence="15 16">
    <name type="scientific">Chara braunii</name>
    <name type="common">Braun's stonewort</name>
    <dbReference type="NCBI Taxonomy" id="69332"/>
    <lineage>
        <taxon>Eukaryota</taxon>
        <taxon>Viridiplantae</taxon>
        <taxon>Streptophyta</taxon>
        <taxon>Charophyceae</taxon>
        <taxon>Charales</taxon>
        <taxon>Characeae</taxon>
        <taxon>Chara</taxon>
    </lineage>
</organism>
<protein>
    <recommendedName>
        <fullName evidence="14">Dynein heavy chain linker domain-containing protein</fullName>
    </recommendedName>
</protein>
<gene>
    <name evidence="15" type="ORF">CBR_g57826</name>
</gene>
<comment type="caution">
    <text evidence="15">The sequence shown here is derived from an EMBL/GenBank/DDBJ whole genome shotgun (WGS) entry which is preliminary data.</text>
</comment>
<dbReference type="GO" id="GO:0030286">
    <property type="term" value="C:dynein complex"/>
    <property type="evidence" value="ECO:0007669"/>
    <property type="project" value="UniProtKB-KW"/>
</dbReference>
<evidence type="ECO:0000313" key="16">
    <source>
        <dbReference type="Proteomes" id="UP000265515"/>
    </source>
</evidence>
<keyword evidence="10" id="KW-0505">Motor protein</keyword>
<evidence type="ECO:0000256" key="12">
    <source>
        <dbReference type="ARBA" id="ARBA00023273"/>
    </source>
</evidence>
<comment type="similarity">
    <text evidence="2">Belongs to the dynein heavy chain family.</text>
</comment>
<dbReference type="STRING" id="69332.A0A388K8G6"/>
<evidence type="ECO:0000256" key="2">
    <source>
        <dbReference type="ARBA" id="ARBA00008887"/>
    </source>
</evidence>
<dbReference type="Gramene" id="GBG66223">
    <property type="protein sequence ID" value="GBG66223"/>
    <property type="gene ID" value="CBR_g57826"/>
</dbReference>
<keyword evidence="5" id="KW-0547">Nucleotide-binding</keyword>
<reference evidence="15 16" key="1">
    <citation type="journal article" date="2018" name="Cell">
        <title>The Chara Genome: Secondary Complexity and Implications for Plant Terrestrialization.</title>
        <authorList>
            <person name="Nishiyama T."/>
            <person name="Sakayama H."/>
            <person name="Vries J.D."/>
            <person name="Buschmann H."/>
            <person name="Saint-Marcoux D."/>
            <person name="Ullrich K.K."/>
            <person name="Haas F.B."/>
            <person name="Vanderstraeten L."/>
            <person name="Becker D."/>
            <person name="Lang D."/>
            <person name="Vosolsobe S."/>
            <person name="Rombauts S."/>
            <person name="Wilhelmsson P.K.I."/>
            <person name="Janitza P."/>
            <person name="Kern R."/>
            <person name="Heyl A."/>
            <person name="Rumpler F."/>
            <person name="Villalobos L.I.A.C."/>
            <person name="Clay J.M."/>
            <person name="Skokan R."/>
            <person name="Toyoda A."/>
            <person name="Suzuki Y."/>
            <person name="Kagoshima H."/>
            <person name="Schijlen E."/>
            <person name="Tajeshwar N."/>
            <person name="Catarino B."/>
            <person name="Hetherington A.J."/>
            <person name="Saltykova A."/>
            <person name="Bonnot C."/>
            <person name="Breuninger H."/>
            <person name="Symeonidi A."/>
            <person name="Radhakrishnan G.V."/>
            <person name="Van Nieuwerburgh F."/>
            <person name="Deforce D."/>
            <person name="Chang C."/>
            <person name="Karol K.G."/>
            <person name="Hedrich R."/>
            <person name="Ulvskov P."/>
            <person name="Glockner G."/>
            <person name="Delwiche C.F."/>
            <person name="Petrasek J."/>
            <person name="Van de Peer Y."/>
            <person name="Friml J."/>
            <person name="Beilby M."/>
            <person name="Dolan L."/>
            <person name="Kohara Y."/>
            <person name="Sugano S."/>
            <person name="Fujiyama A."/>
            <person name="Delaux P.-M."/>
            <person name="Quint M."/>
            <person name="TheiBen G."/>
            <person name="Hagemann M."/>
            <person name="Harholt J."/>
            <person name="Dunand C."/>
            <person name="Zachgo S."/>
            <person name="Langdale J."/>
            <person name="Maumus F."/>
            <person name="Straeten D.V.D."/>
            <person name="Gould S.B."/>
            <person name="Rensing S.A."/>
        </authorList>
    </citation>
    <scope>NUCLEOTIDE SEQUENCE [LARGE SCALE GENOMIC DNA]</scope>
    <source>
        <strain evidence="15 16">S276</strain>
    </source>
</reference>
<evidence type="ECO:0000256" key="11">
    <source>
        <dbReference type="ARBA" id="ARBA00023212"/>
    </source>
</evidence>
<name>A0A388K8G6_CHABU</name>
<dbReference type="FunFam" id="1.10.287.2620:FF:000002">
    <property type="entry name" value="Dynein heavy chain 2, axonemal"/>
    <property type="match status" value="1"/>
</dbReference>
<dbReference type="GO" id="GO:0051959">
    <property type="term" value="F:dynein light intermediate chain binding"/>
    <property type="evidence" value="ECO:0007669"/>
    <property type="project" value="InterPro"/>
</dbReference>
<keyword evidence="3" id="KW-0963">Cytoplasm</keyword>